<comment type="subcellular location">
    <subcellularLocation>
        <location evidence="1">Membrane</location>
    </subcellularLocation>
</comment>
<evidence type="ECO:0000256" key="3">
    <source>
        <dbReference type="ARBA" id="ARBA00022448"/>
    </source>
</evidence>
<keyword evidence="7" id="KW-0406">Ion transport</keyword>
<dbReference type="InterPro" id="IPR055190">
    <property type="entry name" value="ATP-synt_VA_C"/>
</dbReference>
<name>A0A7V0N020_UNCAE</name>
<dbReference type="PROSITE" id="PS00152">
    <property type="entry name" value="ATPASE_ALPHA_BETA"/>
    <property type="match status" value="1"/>
</dbReference>
<evidence type="ECO:0000256" key="9">
    <source>
        <dbReference type="ARBA" id="ARBA00023196"/>
    </source>
</evidence>
<feature type="domain" description="ATPase F1/V1/A1 complex alpha/beta subunit N-terminal" evidence="12">
    <location>
        <begin position="12"/>
        <end position="77"/>
    </location>
</feature>
<dbReference type="CDD" id="cd18110">
    <property type="entry name" value="ATP-synt_F1_beta_C"/>
    <property type="match status" value="1"/>
</dbReference>
<dbReference type="NCBIfam" id="TIGR01039">
    <property type="entry name" value="atpD"/>
    <property type="match status" value="1"/>
</dbReference>
<dbReference type="InterPro" id="IPR004100">
    <property type="entry name" value="ATPase_F1/V1/A1_a/bsu_N"/>
</dbReference>
<comment type="caution">
    <text evidence="14">The sequence shown here is derived from an EMBL/GenBank/DDBJ whole genome shotgun (WGS) entry which is preliminary data.</text>
</comment>
<keyword evidence="6" id="KW-1278">Translocase</keyword>
<comment type="similarity">
    <text evidence="2">Belongs to the ATPase alpha/beta chains family.</text>
</comment>
<dbReference type="Pfam" id="PF02874">
    <property type="entry name" value="ATP-synt_ab_N"/>
    <property type="match status" value="1"/>
</dbReference>
<dbReference type="GO" id="GO:0005524">
    <property type="term" value="F:ATP binding"/>
    <property type="evidence" value="ECO:0007669"/>
    <property type="project" value="UniProtKB-KW"/>
</dbReference>
<dbReference type="InterPro" id="IPR000194">
    <property type="entry name" value="ATPase_F1/V1/A1_a/bsu_nucl-bd"/>
</dbReference>
<keyword evidence="3" id="KW-0813">Transport</keyword>
<organism evidence="14">
    <name type="scientific">Aerophobetes bacterium</name>
    <dbReference type="NCBI Taxonomy" id="2030807"/>
    <lineage>
        <taxon>Bacteria</taxon>
        <taxon>Candidatus Aerophobota</taxon>
    </lineage>
</organism>
<dbReference type="Gene3D" id="3.40.50.300">
    <property type="entry name" value="P-loop containing nucleotide triphosphate hydrolases"/>
    <property type="match status" value="1"/>
</dbReference>
<feature type="domain" description="ATP synthase A/B type C-terminal" evidence="13">
    <location>
        <begin position="366"/>
        <end position="439"/>
    </location>
</feature>
<dbReference type="EMBL" id="DRBC01000305">
    <property type="protein sequence ID" value="HDN85090.1"/>
    <property type="molecule type" value="Genomic_DNA"/>
</dbReference>
<dbReference type="InterPro" id="IPR005722">
    <property type="entry name" value="ATP_synth_F1_bsu"/>
</dbReference>
<keyword evidence="4" id="KW-0547">Nucleotide-binding</keyword>
<evidence type="ECO:0000256" key="5">
    <source>
        <dbReference type="ARBA" id="ARBA00022840"/>
    </source>
</evidence>
<dbReference type="InterPro" id="IPR024034">
    <property type="entry name" value="ATPase_F1/V1_b/a_C"/>
</dbReference>
<dbReference type="AlphaFoldDB" id="A0A7V0N020"/>
<evidence type="ECO:0000256" key="7">
    <source>
        <dbReference type="ARBA" id="ARBA00023065"/>
    </source>
</evidence>
<keyword evidence="9" id="KW-0139">CF(1)</keyword>
<proteinExistence type="inferred from homology"/>
<evidence type="ECO:0000256" key="10">
    <source>
        <dbReference type="ARBA" id="ARBA00023310"/>
    </source>
</evidence>
<dbReference type="InterPro" id="IPR027417">
    <property type="entry name" value="P-loop_NTPase"/>
</dbReference>
<gene>
    <name evidence="14" type="ORF">ENG47_04975</name>
</gene>
<dbReference type="SUPFAM" id="SSF52540">
    <property type="entry name" value="P-loop containing nucleoside triphosphate hydrolases"/>
    <property type="match status" value="1"/>
</dbReference>
<dbReference type="InterPro" id="IPR020003">
    <property type="entry name" value="ATPase_a/bsu_AS"/>
</dbReference>
<dbReference type="GO" id="GO:0045259">
    <property type="term" value="C:proton-transporting ATP synthase complex"/>
    <property type="evidence" value="ECO:0007669"/>
    <property type="project" value="UniProtKB-KW"/>
</dbReference>
<sequence>MRKEAKGEKGKIMAVYGPVVDVAFENLELLPGIYEILETQTYDGKRLVLEVVEHRESNICRCIALGPTYGLQKNSEAIASSSLLMVPKAEYLFGRVVNVMGKPIDNKGEIKLKGTDGYIPTRRPMNTEVCDIGEGDSVTKYEITESGIKMIDLLFPLVKGSKTGIVGGAALGKTILILEIIHNIITQQRGVCVFAGIGERIREGNELYYEFKEADLLKRSILVFGQMNESPGVRFETGQTGIALAESLQEMKQDVLFFVDNIFRFAQAGSELSVLLGRIPSETGYQPTLTSEISEFHERIRSKRDSSITSIEAVYVPADDLTDPAVVAIFAHLNSVMVLSRDYMQKGLYPAINPVQSSSSYLSPTIVGKRHFDIAQEVIKYFQEYEELERIVAIIGKEELSKHEKIIFDRARKLQNFLTQPFFVAEPYTGKPGQYVSLDKTLAGCERIISGRLDNVPESKLYMIGSMDEILS</sequence>
<dbReference type="PANTHER" id="PTHR15184">
    <property type="entry name" value="ATP SYNTHASE"/>
    <property type="match status" value="1"/>
</dbReference>
<keyword evidence="5" id="KW-0067">ATP-binding</keyword>
<evidence type="ECO:0000259" key="11">
    <source>
        <dbReference type="Pfam" id="PF00006"/>
    </source>
</evidence>
<dbReference type="InterPro" id="IPR050053">
    <property type="entry name" value="ATPase_alpha/beta_chains"/>
</dbReference>
<evidence type="ECO:0000256" key="1">
    <source>
        <dbReference type="ARBA" id="ARBA00004370"/>
    </source>
</evidence>
<evidence type="ECO:0000256" key="8">
    <source>
        <dbReference type="ARBA" id="ARBA00023136"/>
    </source>
</evidence>
<dbReference type="Pfam" id="PF00006">
    <property type="entry name" value="ATP-synt_ab"/>
    <property type="match status" value="1"/>
</dbReference>
<evidence type="ECO:0000313" key="14">
    <source>
        <dbReference type="EMBL" id="HDN85090.1"/>
    </source>
</evidence>
<protein>
    <submittedName>
        <fullName evidence="14">F0F1 ATP synthase subunit beta</fullName>
    </submittedName>
</protein>
<dbReference type="InterPro" id="IPR036121">
    <property type="entry name" value="ATPase_F1/V1/A1_a/bsu_N_sf"/>
</dbReference>
<evidence type="ECO:0000256" key="4">
    <source>
        <dbReference type="ARBA" id="ARBA00022741"/>
    </source>
</evidence>
<dbReference type="SUPFAM" id="SSF47917">
    <property type="entry name" value="C-terminal domain of alpha and beta subunits of F1 ATP synthase"/>
    <property type="match status" value="1"/>
</dbReference>
<feature type="domain" description="ATPase F1/V1/A1 complex alpha/beta subunit nucleotide-binding" evidence="11">
    <location>
        <begin position="147"/>
        <end position="359"/>
    </location>
</feature>
<keyword evidence="8" id="KW-0472">Membrane</keyword>
<evidence type="ECO:0000259" key="13">
    <source>
        <dbReference type="Pfam" id="PF22919"/>
    </source>
</evidence>
<dbReference type="Gene3D" id="2.40.10.170">
    <property type="match status" value="1"/>
</dbReference>
<evidence type="ECO:0000256" key="6">
    <source>
        <dbReference type="ARBA" id="ARBA00022967"/>
    </source>
</evidence>
<keyword evidence="10" id="KW-0066">ATP synthesis</keyword>
<accession>A0A7V0N020</accession>
<dbReference type="PANTHER" id="PTHR15184:SF71">
    <property type="entry name" value="ATP SYNTHASE SUBUNIT BETA, MITOCHONDRIAL"/>
    <property type="match status" value="1"/>
</dbReference>
<dbReference type="Gene3D" id="1.10.1140.10">
    <property type="entry name" value="Bovine Mitochondrial F1-atpase, Atp Synthase Beta Chain, Chain D, domain 3"/>
    <property type="match status" value="1"/>
</dbReference>
<dbReference type="Proteomes" id="UP000885660">
    <property type="component" value="Unassembled WGS sequence"/>
</dbReference>
<reference evidence="14" key="1">
    <citation type="journal article" date="2020" name="mSystems">
        <title>Genome- and Community-Level Interaction Insights into Carbon Utilization and Element Cycling Functions of Hydrothermarchaeota in Hydrothermal Sediment.</title>
        <authorList>
            <person name="Zhou Z."/>
            <person name="Liu Y."/>
            <person name="Xu W."/>
            <person name="Pan J."/>
            <person name="Luo Z.H."/>
            <person name="Li M."/>
        </authorList>
    </citation>
    <scope>NUCLEOTIDE SEQUENCE [LARGE SCALE GENOMIC DNA]</scope>
    <source>
        <strain evidence="14">HyVt-219</strain>
    </source>
</reference>
<evidence type="ECO:0000259" key="12">
    <source>
        <dbReference type="Pfam" id="PF02874"/>
    </source>
</evidence>
<evidence type="ECO:0000256" key="2">
    <source>
        <dbReference type="ARBA" id="ARBA00008936"/>
    </source>
</evidence>
<dbReference type="GO" id="GO:0046933">
    <property type="term" value="F:proton-transporting ATP synthase activity, rotational mechanism"/>
    <property type="evidence" value="ECO:0007669"/>
    <property type="project" value="InterPro"/>
</dbReference>
<dbReference type="SUPFAM" id="SSF50615">
    <property type="entry name" value="N-terminal domain of alpha and beta subunits of F1 ATP synthase"/>
    <property type="match status" value="1"/>
</dbReference>
<dbReference type="Pfam" id="PF22919">
    <property type="entry name" value="ATP-synt_VA_C"/>
    <property type="match status" value="1"/>
</dbReference>